<evidence type="ECO:0000256" key="1">
    <source>
        <dbReference type="SAM" id="Phobius"/>
    </source>
</evidence>
<keyword evidence="1" id="KW-0472">Membrane</keyword>
<sequence>MHVGEKQIAQAAPCELNTIHPIVRNEQYQQADDFGLHRKIFDELKYSNRKDRFALAQRNLSLQSMNVIDTEKFPNTSSKTENSFARKYDTSISESNVIQQLEYISWKYKNPYSISINNHMDSKKSINTLENVLKEDEPQEGRTKRSILSDCREYLATYQESCGTPRTEYSYAALIVVMAQATARSLLALIYVIVNVVPVIKMFSFILRFVLDKIINIRRTKNFQQATVKFTILIIQLFSIYICLIFIFSFIILPIIQMIINIAAKLVMHNEIAIL</sequence>
<feature type="transmembrane region" description="Helical" evidence="1">
    <location>
        <begin position="232"/>
        <end position="260"/>
    </location>
</feature>
<accession>A0A6I9VRL6</accession>
<dbReference type="KEGG" id="pbar:105422550"/>
<feature type="transmembrane region" description="Helical" evidence="1">
    <location>
        <begin position="186"/>
        <end position="211"/>
    </location>
</feature>
<evidence type="ECO:0000313" key="2">
    <source>
        <dbReference type="Proteomes" id="UP000504615"/>
    </source>
</evidence>
<keyword evidence="1" id="KW-0812">Transmembrane</keyword>
<gene>
    <name evidence="3" type="primary">LOC105422550</name>
</gene>
<dbReference type="AlphaFoldDB" id="A0A6I9VRL6"/>
<dbReference type="Proteomes" id="UP000504615">
    <property type="component" value="Unplaced"/>
</dbReference>
<proteinExistence type="predicted"/>
<dbReference type="RefSeq" id="XP_011630271.1">
    <property type="nucleotide sequence ID" value="XM_011631969.2"/>
</dbReference>
<dbReference type="GeneID" id="105422550"/>
<keyword evidence="2" id="KW-1185">Reference proteome</keyword>
<keyword evidence="1" id="KW-1133">Transmembrane helix</keyword>
<name>A0A6I9VRL6_9HYME</name>
<evidence type="ECO:0000313" key="3">
    <source>
        <dbReference type="RefSeq" id="XP_011630271.1"/>
    </source>
</evidence>
<reference evidence="3" key="1">
    <citation type="submission" date="2025-08" db="UniProtKB">
        <authorList>
            <consortium name="RefSeq"/>
        </authorList>
    </citation>
    <scope>IDENTIFICATION</scope>
</reference>
<dbReference type="OrthoDB" id="6779810at2759"/>
<organism evidence="2 3">
    <name type="scientific">Pogonomyrmex barbatus</name>
    <name type="common">red harvester ant</name>
    <dbReference type="NCBI Taxonomy" id="144034"/>
    <lineage>
        <taxon>Eukaryota</taxon>
        <taxon>Metazoa</taxon>
        <taxon>Ecdysozoa</taxon>
        <taxon>Arthropoda</taxon>
        <taxon>Hexapoda</taxon>
        <taxon>Insecta</taxon>
        <taxon>Pterygota</taxon>
        <taxon>Neoptera</taxon>
        <taxon>Endopterygota</taxon>
        <taxon>Hymenoptera</taxon>
        <taxon>Apocrita</taxon>
        <taxon>Aculeata</taxon>
        <taxon>Formicoidea</taxon>
        <taxon>Formicidae</taxon>
        <taxon>Myrmicinae</taxon>
        <taxon>Pogonomyrmex</taxon>
    </lineage>
</organism>
<protein>
    <submittedName>
        <fullName evidence="3">Uncharacterized protein LOC105422550</fullName>
    </submittedName>
</protein>